<dbReference type="SUPFAM" id="SSF103473">
    <property type="entry name" value="MFS general substrate transporter"/>
    <property type="match status" value="1"/>
</dbReference>
<dbReference type="PANTHER" id="PTHR23528">
    <property type="match status" value="1"/>
</dbReference>
<keyword evidence="8" id="KW-1185">Reference proteome</keyword>
<feature type="transmembrane region" description="Helical" evidence="5">
    <location>
        <begin position="140"/>
        <end position="164"/>
    </location>
</feature>
<feature type="transmembrane region" description="Helical" evidence="5">
    <location>
        <begin position="7"/>
        <end position="26"/>
    </location>
</feature>
<evidence type="ECO:0000259" key="6">
    <source>
        <dbReference type="PROSITE" id="PS50850"/>
    </source>
</evidence>
<keyword evidence="3 5" id="KW-1133">Transmembrane helix</keyword>
<feature type="transmembrane region" description="Helical" evidence="5">
    <location>
        <begin position="46"/>
        <end position="69"/>
    </location>
</feature>
<evidence type="ECO:0000256" key="1">
    <source>
        <dbReference type="ARBA" id="ARBA00004651"/>
    </source>
</evidence>
<protein>
    <submittedName>
        <fullName evidence="7">MFS transporter</fullName>
    </submittedName>
</protein>
<evidence type="ECO:0000313" key="8">
    <source>
        <dbReference type="Proteomes" id="UP000642125"/>
    </source>
</evidence>
<dbReference type="PANTHER" id="PTHR23528:SF1">
    <property type="entry name" value="MAJOR FACILITATOR SUPERFAMILY (MFS) PROFILE DOMAIN-CONTAINING PROTEIN"/>
    <property type="match status" value="1"/>
</dbReference>
<gene>
    <name evidence="7" type="primary">floR</name>
    <name evidence="7" type="ORF">Cpa01nite_01050</name>
</gene>
<feature type="domain" description="Major facilitator superfamily (MFS) profile" evidence="6">
    <location>
        <begin position="8"/>
        <end position="406"/>
    </location>
</feature>
<dbReference type="EMBL" id="BONO01000001">
    <property type="protein sequence ID" value="GIG34724.1"/>
    <property type="molecule type" value="Genomic_DNA"/>
</dbReference>
<evidence type="ECO:0000256" key="5">
    <source>
        <dbReference type="SAM" id="Phobius"/>
    </source>
</evidence>
<organism evidence="7 8">
    <name type="scientific">Cellulomonas pakistanensis</name>
    <dbReference type="NCBI Taxonomy" id="992287"/>
    <lineage>
        <taxon>Bacteria</taxon>
        <taxon>Bacillati</taxon>
        <taxon>Actinomycetota</taxon>
        <taxon>Actinomycetes</taxon>
        <taxon>Micrococcales</taxon>
        <taxon>Cellulomonadaceae</taxon>
        <taxon>Cellulomonas</taxon>
    </lineage>
</organism>
<dbReference type="InterPro" id="IPR036259">
    <property type="entry name" value="MFS_trans_sf"/>
</dbReference>
<dbReference type="GO" id="GO:0005886">
    <property type="term" value="C:plasma membrane"/>
    <property type="evidence" value="ECO:0007669"/>
    <property type="project" value="UniProtKB-SubCell"/>
</dbReference>
<dbReference type="PROSITE" id="PS00872">
    <property type="entry name" value="NA_GALACTOSIDE_SYMP"/>
    <property type="match status" value="1"/>
</dbReference>
<dbReference type="GO" id="GO:0022857">
    <property type="term" value="F:transmembrane transporter activity"/>
    <property type="evidence" value="ECO:0007669"/>
    <property type="project" value="InterPro"/>
</dbReference>
<feature type="transmembrane region" description="Helical" evidence="5">
    <location>
        <begin position="352"/>
        <end position="375"/>
    </location>
</feature>
<keyword evidence="2 5" id="KW-0812">Transmembrane</keyword>
<dbReference type="InterPro" id="IPR020846">
    <property type="entry name" value="MFS_dom"/>
</dbReference>
<reference evidence="7" key="1">
    <citation type="submission" date="2021-01" db="EMBL/GenBank/DDBJ databases">
        <title>Whole genome shotgun sequence of Cellulomonas pakistanensis NBRC 110800.</title>
        <authorList>
            <person name="Komaki H."/>
            <person name="Tamura T."/>
        </authorList>
    </citation>
    <scope>NUCLEOTIDE SEQUENCE</scope>
    <source>
        <strain evidence="7">NBRC 110800</strain>
    </source>
</reference>
<evidence type="ECO:0000256" key="2">
    <source>
        <dbReference type="ARBA" id="ARBA00022692"/>
    </source>
</evidence>
<feature type="transmembrane region" description="Helical" evidence="5">
    <location>
        <begin position="170"/>
        <end position="188"/>
    </location>
</feature>
<dbReference type="GO" id="GO:0006814">
    <property type="term" value="P:sodium ion transport"/>
    <property type="evidence" value="ECO:0007669"/>
    <property type="project" value="InterPro"/>
</dbReference>
<dbReference type="AlphaFoldDB" id="A0A919P5I3"/>
<dbReference type="InterPro" id="IPR011701">
    <property type="entry name" value="MFS"/>
</dbReference>
<feature type="transmembrane region" description="Helical" evidence="5">
    <location>
        <begin position="314"/>
        <end position="331"/>
    </location>
</feature>
<feature type="transmembrane region" description="Helical" evidence="5">
    <location>
        <begin position="81"/>
        <end position="101"/>
    </location>
</feature>
<comment type="subcellular location">
    <subcellularLocation>
        <location evidence="1">Cell membrane</location>
        <topology evidence="1">Multi-pass membrane protein</topology>
    </subcellularLocation>
</comment>
<feature type="transmembrane region" description="Helical" evidence="5">
    <location>
        <begin position="290"/>
        <end position="308"/>
    </location>
</feature>
<dbReference type="Pfam" id="PF07690">
    <property type="entry name" value="MFS_1"/>
    <property type="match status" value="1"/>
</dbReference>
<dbReference type="CDD" id="cd06174">
    <property type="entry name" value="MFS"/>
    <property type="match status" value="1"/>
</dbReference>
<feature type="transmembrane region" description="Helical" evidence="5">
    <location>
        <begin position="219"/>
        <end position="242"/>
    </location>
</feature>
<keyword evidence="4 5" id="KW-0472">Membrane</keyword>
<feature type="transmembrane region" description="Helical" evidence="5">
    <location>
        <begin position="254"/>
        <end position="278"/>
    </location>
</feature>
<dbReference type="PROSITE" id="PS50850">
    <property type="entry name" value="MFS"/>
    <property type="match status" value="1"/>
</dbReference>
<accession>A0A919P5I3</accession>
<feature type="transmembrane region" description="Helical" evidence="5">
    <location>
        <begin position="107"/>
        <end position="128"/>
    </location>
</feature>
<evidence type="ECO:0000313" key="7">
    <source>
        <dbReference type="EMBL" id="GIG34724.1"/>
    </source>
</evidence>
<evidence type="ECO:0000256" key="4">
    <source>
        <dbReference type="ARBA" id="ARBA00023136"/>
    </source>
</evidence>
<feature type="transmembrane region" description="Helical" evidence="5">
    <location>
        <begin position="381"/>
        <end position="399"/>
    </location>
</feature>
<sequence>MTPLKPGYLAVLVLSYFALYVAWIAPTAFSLAVRVEQLDPAGKNTAVALAVGLPSLLALVSGPVVGVLSDRTTLRLGKRRTWMLAGLLLGLVGAAVVGLAGSIPVLVAGWVVAFIGYTTTGGMFVTHLGDRVPDEQQGRVAGFTGSVTQIAPILGVAIAGAFSANAVPMFVVPAVFAFVLGLVFVVVMKDTPAERATSRLNWKALLQGYWFNPRRHPDFAWVWISRCLIFLALSVMSIYNVYLLRDRLDLDTSTVAALVSTSGMLGIVAAVAGAMGSGALSDRLGTRKPFIVGAGLLMAVGLVITATLQSIPQYFIGSVVTVFGVGIFGAIDQAIGLNTLPKEEGQNGRFIGIFNLANQLAQGVGPFFASLVVLLAAGDYAWVYLVAAALAVVGALLILPVRAGRTSAAAVDG</sequence>
<proteinExistence type="predicted"/>
<name>A0A919P5I3_9CELL</name>
<dbReference type="RefSeq" id="WP_203666775.1">
    <property type="nucleotide sequence ID" value="NZ_BONO01000001.1"/>
</dbReference>
<dbReference type="Proteomes" id="UP000642125">
    <property type="component" value="Unassembled WGS sequence"/>
</dbReference>
<evidence type="ECO:0000256" key="3">
    <source>
        <dbReference type="ARBA" id="ARBA00022989"/>
    </source>
</evidence>
<dbReference type="InterPro" id="IPR018043">
    <property type="entry name" value="Na/Gal_symport_CS"/>
</dbReference>
<dbReference type="Gene3D" id="1.20.1250.20">
    <property type="entry name" value="MFS general substrate transporter like domains"/>
    <property type="match status" value="2"/>
</dbReference>
<comment type="caution">
    <text evidence="7">The sequence shown here is derived from an EMBL/GenBank/DDBJ whole genome shotgun (WGS) entry which is preliminary data.</text>
</comment>